<comment type="caution">
    <text evidence="1">The sequence shown here is derived from an EMBL/GenBank/DDBJ whole genome shotgun (WGS) entry which is preliminary data.</text>
</comment>
<dbReference type="Proteomes" id="UP000479710">
    <property type="component" value="Unassembled WGS sequence"/>
</dbReference>
<dbReference type="EMBL" id="SPHZ02000003">
    <property type="protein sequence ID" value="KAF0923358.1"/>
    <property type="molecule type" value="Genomic_DNA"/>
</dbReference>
<accession>A0A6G1EEZ4</accession>
<dbReference type="PANTHER" id="PTHR36896">
    <property type="entry name" value="OS01G0729500 PROTEIN"/>
    <property type="match status" value="1"/>
</dbReference>
<protein>
    <submittedName>
        <fullName evidence="1">Uncharacterized protein</fullName>
    </submittedName>
</protein>
<sequence>MEEILDYSKQQLDGVFLLHLTSASCRCPCAGPNLGAAPGQRGRTALTGKGNKGGAGRAKVECSDLATRAECVASSGGSRCRWCQSEVLDDMCFGATEA</sequence>
<name>A0A6G1EEZ4_9ORYZ</name>
<keyword evidence="2" id="KW-1185">Reference proteome</keyword>
<reference evidence="1 2" key="1">
    <citation type="submission" date="2019-11" db="EMBL/GenBank/DDBJ databases">
        <title>Whole genome sequence of Oryza granulata.</title>
        <authorList>
            <person name="Li W."/>
        </authorList>
    </citation>
    <scope>NUCLEOTIDE SEQUENCE [LARGE SCALE GENOMIC DNA]</scope>
    <source>
        <strain evidence="2">cv. Menghai</strain>
        <tissue evidence="1">Leaf</tissue>
    </source>
</reference>
<dbReference type="PANTHER" id="PTHR36896:SF2">
    <property type="entry name" value="OS01G0729500 PROTEIN"/>
    <property type="match status" value="1"/>
</dbReference>
<gene>
    <name evidence="1" type="ORF">E2562_006268</name>
</gene>
<dbReference type="AlphaFoldDB" id="A0A6G1EEZ4"/>
<dbReference type="OrthoDB" id="884905at2759"/>
<proteinExistence type="predicted"/>
<evidence type="ECO:0000313" key="1">
    <source>
        <dbReference type="EMBL" id="KAF0923358.1"/>
    </source>
</evidence>
<evidence type="ECO:0000313" key="2">
    <source>
        <dbReference type="Proteomes" id="UP000479710"/>
    </source>
</evidence>
<organism evidence="1 2">
    <name type="scientific">Oryza meyeriana var. granulata</name>
    <dbReference type="NCBI Taxonomy" id="110450"/>
    <lineage>
        <taxon>Eukaryota</taxon>
        <taxon>Viridiplantae</taxon>
        <taxon>Streptophyta</taxon>
        <taxon>Embryophyta</taxon>
        <taxon>Tracheophyta</taxon>
        <taxon>Spermatophyta</taxon>
        <taxon>Magnoliopsida</taxon>
        <taxon>Liliopsida</taxon>
        <taxon>Poales</taxon>
        <taxon>Poaceae</taxon>
        <taxon>BOP clade</taxon>
        <taxon>Oryzoideae</taxon>
        <taxon>Oryzeae</taxon>
        <taxon>Oryzinae</taxon>
        <taxon>Oryza</taxon>
        <taxon>Oryza meyeriana</taxon>
    </lineage>
</organism>